<gene>
    <name evidence="2" type="ORF">D8869_09995</name>
    <name evidence="3" type="ORF">NCTC11085_00194</name>
</gene>
<evidence type="ECO:0000313" key="5">
    <source>
        <dbReference type="Proteomes" id="UP000280406"/>
    </source>
</evidence>
<accession>A0A2X3XG24</accession>
<organism evidence="3 4">
    <name type="scientific">Streptococcus sanguinis</name>
    <dbReference type="NCBI Taxonomy" id="1305"/>
    <lineage>
        <taxon>Bacteria</taxon>
        <taxon>Bacillati</taxon>
        <taxon>Bacillota</taxon>
        <taxon>Bacilli</taxon>
        <taxon>Lactobacillales</taxon>
        <taxon>Streptococcaceae</taxon>
        <taxon>Streptococcus</taxon>
    </lineage>
</organism>
<reference evidence="2 5" key="2">
    <citation type="submission" date="2018-11" db="EMBL/GenBank/DDBJ databases">
        <title>Species Designations Belie Phenotypic and Genotypic Heterogeneity in Oral Streptococci.</title>
        <authorList>
            <person name="Velsko I."/>
        </authorList>
    </citation>
    <scope>NUCLEOTIDE SEQUENCE [LARGE SCALE GENOMIC DNA]</scope>
    <source>
        <strain evidence="2 5">BCC37</strain>
    </source>
</reference>
<dbReference type="EMBL" id="LS483346">
    <property type="protein sequence ID" value="SQF33722.1"/>
    <property type="molecule type" value="Genomic_DNA"/>
</dbReference>
<dbReference type="GO" id="GO:0006355">
    <property type="term" value="P:regulation of DNA-templated transcription"/>
    <property type="evidence" value="ECO:0007669"/>
    <property type="project" value="InterPro"/>
</dbReference>
<evidence type="ECO:0000259" key="1">
    <source>
        <dbReference type="Pfam" id="PF01402"/>
    </source>
</evidence>
<dbReference type="EMBL" id="RJND01000007">
    <property type="protein sequence ID" value="RSI51460.1"/>
    <property type="molecule type" value="Genomic_DNA"/>
</dbReference>
<feature type="domain" description="Ribbon-helix-helix protein CopG" evidence="1">
    <location>
        <begin position="3"/>
        <end position="29"/>
    </location>
</feature>
<dbReference type="Proteomes" id="UP000280406">
    <property type="component" value="Unassembled WGS sequence"/>
</dbReference>
<dbReference type="RefSeq" id="WP_002926305.1">
    <property type="nucleotide sequence ID" value="NZ_CP071430.1"/>
</dbReference>
<dbReference type="AlphaFoldDB" id="A0A2X3XG24"/>
<dbReference type="Proteomes" id="UP000249623">
    <property type="component" value="Chromosome 1"/>
</dbReference>
<sequence length="112" mass="13378">MRQVNIKIEEELLDRIDTLANKSGKNRSQYMIDKALEEDIVQDIPDIENNIESESTIKILTDQVDYLKEQLKIKDEQLERSDILLKESLDLKNNLLLTHKQHWWQRIFRSKS</sequence>
<protein>
    <recommendedName>
        <fullName evidence="1">Ribbon-helix-helix protein CopG domain-containing protein</fullName>
    </recommendedName>
</protein>
<dbReference type="InterPro" id="IPR002145">
    <property type="entry name" value="CopG"/>
</dbReference>
<proteinExistence type="predicted"/>
<evidence type="ECO:0000313" key="2">
    <source>
        <dbReference type="EMBL" id="RSI51460.1"/>
    </source>
</evidence>
<dbReference type="Pfam" id="PF01402">
    <property type="entry name" value="RHH_1"/>
    <property type="match status" value="1"/>
</dbReference>
<name>A0A2X3XG24_STRSA</name>
<evidence type="ECO:0000313" key="4">
    <source>
        <dbReference type="Proteomes" id="UP000249623"/>
    </source>
</evidence>
<reference evidence="3 4" key="1">
    <citation type="submission" date="2018-06" db="EMBL/GenBank/DDBJ databases">
        <authorList>
            <consortium name="Pathogen Informatics"/>
            <person name="Doyle S."/>
        </authorList>
    </citation>
    <scope>NUCLEOTIDE SEQUENCE [LARGE SCALE GENOMIC DNA]</scope>
    <source>
        <strain evidence="3 4">NCTC11085</strain>
    </source>
</reference>
<evidence type="ECO:0000313" key="3">
    <source>
        <dbReference type="EMBL" id="SQF33722.1"/>
    </source>
</evidence>